<keyword evidence="1" id="KW-0472">Membrane</keyword>
<feature type="transmembrane region" description="Helical" evidence="1">
    <location>
        <begin position="327"/>
        <end position="345"/>
    </location>
</feature>
<comment type="caution">
    <text evidence="2">The sequence shown here is derived from an EMBL/GenBank/DDBJ whole genome shotgun (WGS) entry which is preliminary data.</text>
</comment>
<evidence type="ECO:0000313" key="2">
    <source>
        <dbReference type="EMBL" id="MDF2953377.1"/>
    </source>
</evidence>
<name>A0AAE3NZS3_9BACT</name>
<feature type="transmembrane region" description="Helical" evidence="1">
    <location>
        <begin position="109"/>
        <end position="126"/>
    </location>
</feature>
<gene>
    <name evidence="2" type="ORF">OD816_000622</name>
</gene>
<evidence type="ECO:0000313" key="3">
    <source>
        <dbReference type="Proteomes" id="UP001144110"/>
    </source>
</evidence>
<feature type="transmembrane region" description="Helical" evidence="1">
    <location>
        <begin position="157"/>
        <end position="178"/>
    </location>
</feature>
<evidence type="ECO:0000256" key="1">
    <source>
        <dbReference type="SAM" id="Phobius"/>
    </source>
</evidence>
<dbReference type="AlphaFoldDB" id="A0AAE3NZS3"/>
<feature type="transmembrane region" description="Helical" evidence="1">
    <location>
        <begin position="18"/>
        <end position="41"/>
    </location>
</feature>
<dbReference type="EMBL" id="JAPHEG010000002">
    <property type="protein sequence ID" value="MDF2953377.1"/>
    <property type="molecule type" value="Genomic_DNA"/>
</dbReference>
<sequence length="358" mass="42204">MNGKVYISRLSLNSRTYLYIYSLFFLLCFLVLLTTILPVGFSPDSENYYSYLNYEPYEYNFLIIEPLNWLIIYINRLFFFSNYHTFVAIYGFLFNTIMLSMIYKLYKHYRIEPILALSVFLFLFFPNYGLIQIRQGIVTALLFNAFFDVIYNNNKKFFFKYIIAIGFHYSAIVLFFILYISRIIKIKTSFAYILIPVSFFWSAYLPLIEVLKLFSEAIGGPIGYKLSNYILLLQIEGKNLSINVINPINLYSIFMLLNLFLFGYLYGKKFRKEIDKRIAFNLLFIGLVLWFSLAQFPVLSFRIFTPLSIISVYIISLNANKIKPREISSIVFLLIIVLLSINLYIRHASFDWTKIGIS</sequence>
<feature type="transmembrane region" description="Helical" evidence="1">
    <location>
        <begin position="248"/>
        <end position="266"/>
    </location>
</feature>
<dbReference type="InterPro" id="IPR049458">
    <property type="entry name" value="EpsG-like"/>
</dbReference>
<keyword evidence="1" id="KW-0812">Transmembrane</keyword>
<organism evidence="2 3">
    <name type="scientific">Candidatus Thermodesulfobacterium syntrophicum</name>
    <dbReference type="NCBI Taxonomy" id="3060442"/>
    <lineage>
        <taxon>Bacteria</taxon>
        <taxon>Pseudomonadati</taxon>
        <taxon>Thermodesulfobacteriota</taxon>
        <taxon>Thermodesulfobacteria</taxon>
        <taxon>Thermodesulfobacteriales</taxon>
        <taxon>Thermodesulfobacteriaceae</taxon>
        <taxon>Thermodesulfobacterium</taxon>
    </lineage>
</organism>
<feature type="transmembrane region" description="Helical" evidence="1">
    <location>
        <begin position="303"/>
        <end position="320"/>
    </location>
</feature>
<keyword evidence="1" id="KW-1133">Transmembrane helix</keyword>
<accession>A0AAE3NZS3</accession>
<feature type="transmembrane region" description="Helical" evidence="1">
    <location>
        <begin position="278"/>
        <end position="297"/>
    </location>
</feature>
<protein>
    <recommendedName>
        <fullName evidence="4">EpsG family protein</fullName>
    </recommendedName>
</protein>
<reference evidence="2" key="1">
    <citation type="submission" date="2022-11" db="EMBL/GenBank/DDBJ databases">
        <title>Candidatus Alkanophaga archaea from heated hydrothermal vent sediment oxidize petroleum alkanes.</title>
        <authorList>
            <person name="Zehnle H."/>
            <person name="Laso-Perez R."/>
            <person name="Lipp J."/>
            <person name="Teske A."/>
            <person name="Wegener G."/>
        </authorList>
    </citation>
    <scope>NUCLEOTIDE SEQUENCE</scope>
    <source>
        <strain evidence="2">MCA70</strain>
    </source>
</reference>
<feature type="transmembrane region" description="Helical" evidence="1">
    <location>
        <begin position="190"/>
        <end position="208"/>
    </location>
</feature>
<proteinExistence type="predicted"/>
<dbReference type="Proteomes" id="UP001144110">
    <property type="component" value="Unassembled WGS sequence"/>
</dbReference>
<evidence type="ECO:0008006" key="4">
    <source>
        <dbReference type="Google" id="ProtNLM"/>
    </source>
</evidence>
<dbReference type="Pfam" id="PF14897">
    <property type="entry name" value="EpsG"/>
    <property type="match status" value="1"/>
</dbReference>